<dbReference type="GO" id="GO:0003964">
    <property type="term" value="F:RNA-directed DNA polymerase activity"/>
    <property type="evidence" value="ECO:0007669"/>
    <property type="project" value="UniProtKB-KW"/>
</dbReference>
<keyword evidence="1" id="KW-0695">RNA-directed DNA polymerase</keyword>
<organism evidence="1">
    <name type="scientific">Tanacetum cinerariifolium</name>
    <name type="common">Dalmatian daisy</name>
    <name type="synonym">Chrysanthemum cinerariifolium</name>
    <dbReference type="NCBI Taxonomy" id="118510"/>
    <lineage>
        <taxon>Eukaryota</taxon>
        <taxon>Viridiplantae</taxon>
        <taxon>Streptophyta</taxon>
        <taxon>Embryophyta</taxon>
        <taxon>Tracheophyta</taxon>
        <taxon>Spermatophyta</taxon>
        <taxon>Magnoliopsida</taxon>
        <taxon>eudicotyledons</taxon>
        <taxon>Gunneridae</taxon>
        <taxon>Pentapetalae</taxon>
        <taxon>asterids</taxon>
        <taxon>campanulids</taxon>
        <taxon>Asterales</taxon>
        <taxon>Asteraceae</taxon>
        <taxon>Asteroideae</taxon>
        <taxon>Anthemideae</taxon>
        <taxon>Anthemidinae</taxon>
        <taxon>Tanacetum</taxon>
    </lineage>
</organism>
<accession>A0A699HF36</accession>
<keyword evidence="1" id="KW-0548">Nucleotidyltransferase</keyword>
<feature type="non-terminal residue" evidence="1">
    <location>
        <position position="371"/>
    </location>
</feature>
<gene>
    <name evidence="1" type="ORF">Tci_384354</name>
</gene>
<reference evidence="1" key="1">
    <citation type="journal article" date="2019" name="Sci. Rep.">
        <title>Draft genome of Tanacetum cinerariifolium, the natural source of mosquito coil.</title>
        <authorList>
            <person name="Yamashiro T."/>
            <person name="Shiraishi A."/>
            <person name="Satake H."/>
            <person name="Nakayama K."/>
        </authorList>
    </citation>
    <scope>NUCLEOTIDE SEQUENCE</scope>
</reference>
<protein>
    <submittedName>
        <fullName evidence="1">RNA-directed DNA polymerase, eukaryota, reverse transcriptase zinc-binding domain protein</fullName>
    </submittedName>
</protein>
<dbReference type="PANTHER" id="PTHR46890">
    <property type="entry name" value="NON-LTR RETROLELEMENT REVERSE TRANSCRIPTASE-LIKE PROTEIN-RELATED"/>
    <property type="match status" value="1"/>
</dbReference>
<dbReference type="InterPro" id="IPR052343">
    <property type="entry name" value="Retrotransposon-Effector_Assoc"/>
</dbReference>
<sequence length="371" mass="42360">MVRFKKKLQALKRLFGSGLQFINRSKQACGENKSPGPDGFTFEFFCKFWDTIGPDLCLAVEWFFDHGSFSRGCNSSFIALIPKVLDPKFVNDYRPISPIGSLYKVVTKILPFDDVPQSFGFGFKWHSWILGSLSSLMASVQFHNLKGKFRRQIGEMPSYPQWTDNTENNQDNLSLTREEKDEATQVSDPCDVPGSILLAVIDFTTLGLLLGTNLGTLGLLKLSSFTSSIWNNILKEVNILKDQGVDLISHCKRRVGNGMHTQFWSDVWLGDQQLLYMFPRIYALEENKECSVAVKLQGDVEFSLHRQVKGEDLNGNGVFCVKDIRKLLDEYFLHKEATATRWVKFVLIKVNIFTWKVSLDHLPTRVNLMHR</sequence>
<dbReference type="EMBL" id="BKCJ010153593">
    <property type="protein sequence ID" value="GEY12380.1"/>
    <property type="molecule type" value="Genomic_DNA"/>
</dbReference>
<evidence type="ECO:0000313" key="1">
    <source>
        <dbReference type="EMBL" id="GEY12380.1"/>
    </source>
</evidence>
<keyword evidence="1" id="KW-0808">Transferase</keyword>
<dbReference type="PANTHER" id="PTHR46890:SF48">
    <property type="entry name" value="RNA-DIRECTED DNA POLYMERASE"/>
    <property type="match status" value="1"/>
</dbReference>
<proteinExistence type="predicted"/>
<dbReference type="AlphaFoldDB" id="A0A699HF36"/>
<comment type="caution">
    <text evidence="1">The sequence shown here is derived from an EMBL/GenBank/DDBJ whole genome shotgun (WGS) entry which is preliminary data.</text>
</comment>
<name>A0A699HF36_TANCI</name>